<dbReference type="Proteomes" id="UP000681722">
    <property type="component" value="Unassembled WGS sequence"/>
</dbReference>
<evidence type="ECO:0000256" key="4">
    <source>
        <dbReference type="ARBA" id="ARBA00022723"/>
    </source>
</evidence>
<keyword evidence="5" id="KW-0124">Carnitine biosynthesis</keyword>
<dbReference type="InterPro" id="IPR038492">
    <property type="entry name" value="GBBH-like_N_sf"/>
</dbReference>
<evidence type="ECO:0000313" key="11">
    <source>
        <dbReference type="EMBL" id="CAF3855093.1"/>
    </source>
</evidence>
<reference evidence="10" key="1">
    <citation type="submission" date="2021-02" db="EMBL/GenBank/DDBJ databases">
        <authorList>
            <person name="Nowell W R."/>
        </authorList>
    </citation>
    <scope>NUCLEOTIDE SEQUENCE</scope>
</reference>
<dbReference type="Proteomes" id="UP000663829">
    <property type="component" value="Unassembled WGS sequence"/>
</dbReference>
<gene>
    <name evidence="10" type="ORF">GPM918_LOCUS18187</name>
    <name evidence="11" type="ORF">SRO942_LOCUS18184</name>
</gene>
<accession>A0A814N7A2</accession>
<dbReference type="Gene3D" id="3.30.2020.30">
    <property type="match status" value="1"/>
</dbReference>
<evidence type="ECO:0000313" key="12">
    <source>
        <dbReference type="Proteomes" id="UP000663829"/>
    </source>
</evidence>
<name>A0A814N7A2_9BILA</name>
<keyword evidence="12" id="KW-1185">Reference proteome</keyword>
<dbReference type="GO" id="GO:0045329">
    <property type="term" value="P:carnitine biosynthetic process"/>
    <property type="evidence" value="ECO:0007669"/>
    <property type="project" value="UniProtKB-UniPathway"/>
</dbReference>
<dbReference type="GO" id="GO:0051213">
    <property type="term" value="F:dioxygenase activity"/>
    <property type="evidence" value="ECO:0007669"/>
    <property type="project" value="UniProtKB-KW"/>
</dbReference>
<keyword evidence="8" id="KW-0408">Iron</keyword>
<comment type="cofactor">
    <cofactor evidence="1">
        <name>Fe(2+)</name>
        <dbReference type="ChEBI" id="CHEBI:29033"/>
    </cofactor>
</comment>
<dbReference type="InterPro" id="IPR042098">
    <property type="entry name" value="TauD-like_sf"/>
</dbReference>
<dbReference type="PANTHER" id="PTHR10696:SF25">
    <property type="entry name" value="OXIDOREDUCTASE AIM17-RELATED"/>
    <property type="match status" value="1"/>
</dbReference>
<dbReference type="OrthoDB" id="406634at2759"/>
<keyword evidence="7" id="KW-0560">Oxidoreductase</keyword>
<dbReference type="UniPathway" id="UPA00118"/>
<proteinExistence type="inferred from homology"/>
<dbReference type="AlphaFoldDB" id="A0A814N7A2"/>
<dbReference type="InterPro" id="IPR050411">
    <property type="entry name" value="AlphaKG_dependent_hydroxylases"/>
</dbReference>
<sequence length="416" mass="49162">MNISKRFFTISNPTHIFLRLLQQKVDQTIQLDPRRDYLRLHANNKTYDFHYFWLRHNCNAVPQSRHPLTNERIVDCAHISLDLPPTSVKLIEENSKVEVQWPPNYITIAPICKNSSSSLVDSHTSTYSIDWLISNAYAVDRIDNVQPDYGDIRKVEIDYKNYINNNNLNDYFRDCYQRLKQYGLVVVRNRGLDTETVIRDFLPDNCHVFESHFGVIEDLRTDNKTNKNTDQLGYTNSAVDLHTDQPFIDNPPGMQMLQCIQKADIGGDNHLVNSHKAALYLREINPEAFYLLSTVAVKFHRKQKQFESLHVGPIIELEENGNDIKKVRHSYFTFATFQYPFWLMNSFYKAYQAYSTILKDEKYTFNVLLESGDFLLYDNYRMLHARKEFQGERFMRGIYFNHEQVWTKLEFEMNKK</sequence>
<dbReference type="PANTHER" id="PTHR10696">
    <property type="entry name" value="GAMMA-BUTYROBETAINE HYDROXYLASE-RELATED"/>
    <property type="match status" value="1"/>
</dbReference>
<evidence type="ECO:0000256" key="6">
    <source>
        <dbReference type="ARBA" id="ARBA00022964"/>
    </source>
</evidence>
<dbReference type="EMBL" id="CAJNOQ010005193">
    <property type="protein sequence ID" value="CAF1089575.1"/>
    <property type="molecule type" value="Genomic_DNA"/>
</dbReference>
<comment type="caution">
    <text evidence="10">The sequence shown here is derived from an EMBL/GenBank/DDBJ whole genome shotgun (WGS) entry which is preliminary data.</text>
</comment>
<evidence type="ECO:0000256" key="2">
    <source>
        <dbReference type="ARBA" id="ARBA00005022"/>
    </source>
</evidence>
<organism evidence="10 12">
    <name type="scientific">Didymodactylos carnosus</name>
    <dbReference type="NCBI Taxonomy" id="1234261"/>
    <lineage>
        <taxon>Eukaryota</taxon>
        <taxon>Metazoa</taxon>
        <taxon>Spiralia</taxon>
        <taxon>Gnathifera</taxon>
        <taxon>Rotifera</taxon>
        <taxon>Eurotatoria</taxon>
        <taxon>Bdelloidea</taxon>
        <taxon>Philodinida</taxon>
        <taxon>Philodinidae</taxon>
        <taxon>Didymodactylos</taxon>
    </lineage>
</organism>
<feature type="domain" description="TauD/TfdA-like" evidence="9">
    <location>
        <begin position="172"/>
        <end position="399"/>
    </location>
</feature>
<evidence type="ECO:0000256" key="7">
    <source>
        <dbReference type="ARBA" id="ARBA00023002"/>
    </source>
</evidence>
<evidence type="ECO:0000259" key="9">
    <source>
        <dbReference type="Pfam" id="PF02668"/>
    </source>
</evidence>
<keyword evidence="4" id="KW-0479">Metal-binding</keyword>
<evidence type="ECO:0000256" key="5">
    <source>
        <dbReference type="ARBA" id="ARBA00022873"/>
    </source>
</evidence>
<keyword evidence="6" id="KW-0223">Dioxygenase</keyword>
<evidence type="ECO:0000256" key="8">
    <source>
        <dbReference type="ARBA" id="ARBA00023004"/>
    </source>
</evidence>
<evidence type="ECO:0000256" key="1">
    <source>
        <dbReference type="ARBA" id="ARBA00001954"/>
    </source>
</evidence>
<dbReference type="GO" id="GO:0005739">
    <property type="term" value="C:mitochondrion"/>
    <property type="evidence" value="ECO:0007669"/>
    <property type="project" value="TreeGrafter"/>
</dbReference>
<evidence type="ECO:0000313" key="10">
    <source>
        <dbReference type="EMBL" id="CAF1089575.1"/>
    </source>
</evidence>
<dbReference type="Pfam" id="PF02668">
    <property type="entry name" value="TauD"/>
    <property type="match status" value="1"/>
</dbReference>
<dbReference type="EMBL" id="CAJOBC010005193">
    <property type="protein sequence ID" value="CAF3855093.1"/>
    <property type="molecule type" value="Genomic_DNA"/>
</dbReference>
<comment type="similarity">
    <text evidence="3">Belongs to the gamma-BBH/TMLD family.</text>
</comment>
<dbReference type="InterPro" id="IPR003819">
    <property type="entry name" value="TauD/TfdA-like"/>
</dbReference>
<dbReference type="Gene3D" id="3.60.130.10">
    <property type="entry name" value="Clavaminate synthase-like"/>
    <property type="match status" value="1"/>
</dbReference>
<evidence type="ECO:0000256" key="3">
    <source>
        <dbReference type="ARBA" id="ARBA00008654"/>
    </source>
</evidence>
<protein>
    <recommendedName>
        <fullName evidence="9">TauD/TfdA-like domain-containing protein</fullName>
    </recommendedName>
</protein>
<dbReference type="SUPFAM" id="SSF51197">
    <property type="entry name" value="Clavaminate synthase-like"/>
    <property type="match status" value="1"/>
</dbReference>
<dbReference type="GO" id="GO:0046872">
    <property type="term" value="F:metal ion binding"/>
    <property type="evidence" value="ECO:0007669"/>
    <property type="project" value="UniProtKB-KW"/>
</dbReference>
<comment type="pathway">
    <text evidence="2">Amine and polyamine biosynthesis; carnitine biosynthesis.</text>
</comment>